<gene>
    <name evidence="1" type="ORF">ERS008198_02024</name>
</gene>
<organism evidence="1 2">
    <name type="scientific">Salmonella enterica subsp. enterica serovar Bovismorbificans</name>
    <dbReference type="NCBI Taxonomy" id="58097"/>
    <lineage>
        <taxon>Bacteria</taxon>
        <taxon>Pseudomonadati</taxon>
        <taxon>Pseudomonadota</taxon>
        <taxon>Gammaproteobacteria</taxon>
        <taxon>Enterobacterales</taxon>
        <taxon>Enterobacteriaceae</taxon>
        <taxon>Salmonella</taxon>
    </lineage>
</organism>
<dbReference type="Proteomes" id="UP000041314">
    <property type="component" value="Unassembled WGS sequence"/>
</dbReference>
<sequence length="59" mass="6324">MRCLTVSGGDILNHATIAVFTHDSLARLTGKPLIKALFNAFNPLTVDVGKTDEVSGYFS</sequence>
<dbReference type="EMBL" id="CQPA01000012">
    <property type="protein sequence ID" value="CNU14357.1"/>
    <property type="molecule type" value="Genomic_DNA"/>
</dbReference>
<proteinExistence type="predicted"/>
<protein>
    <submittedName>
        <fullName evidence="1">Uncharacterized protein</fullName>
    </submittedName>
</protein>
<dbReference type="AlphaFoldDB" id="A0A655CH70"/>
<evidence type="ECO:0000313" key="1">
    <source>
        <dbReference type="EMBL" id="CNU14357.1"/>
    </source>
</evidence>
<name>A0A655CH70_SALET</name>
<evidence type="ECO:0000313" key="2">
    <source>
        <dbReference type="Proteomes" id="UP000041314"/>
    </source>
</evidence>
<reference evidence="1 2" key="1">
    <citation type="submission" date="2015-03" db="EMBL/GenBank/DDBJ databases">
        <authorList>
            <consortium name="Pathogen Informatics"/>
        </authorList>
    </citation>
    <scope>NUCLEOTIDE SEQUENCE [LARGE SCALE GENOMIC DNA]</scope>
    <source>
        <strain evidence="1 2">A1104</strain>
    </source>
</reference>
<accession>A0A655CH70</accession>